<gene>
    <name evidence="1" type="ORF">IAA98_05215</name>
</gene>
<protein>
    <recommendedName>
        <fullName evidence="3">Tetratricopeptide repeat protein</fullName>
    </recommendedName>
</protein>
<dbReference type="InterPro" id="IPR011990">
    <property type="entry name" value="TPR-like_helical_dom_sf"/>
</dbReference>
<dbReference type="EMBL" id="DVLP01000156">
    <property type="protein sequence ID" value="HIT74965.1"/>
    <property type="molecule type" value="Genomic_DNA"/>
</dbReference>
<reference evidence="1" key="2">
    <citation type="journal article" date="2021" name="PeerJ">
        <title>Extensive microbial diversity within the chicken gut microbiome revealed by metagenomics and culture.</title>
        <authorList>
            <person name="Gilroy R."/>
            <person name="Ravi A."/>
            <person name="Getino M."/>
            <person name="Pursley I."/>
            <person name="Horton D.L."/>
            <person name="Alikhan N.F."/>
            <person name="Baker D."/>
            <person name="Gharbi K."/>
            <person name="Hall N."/>
            <person name="Watson M."/>
            <person name="Adriaenssens E.M."/>
            <person name="Foster-Nyarko E."/>
            <person name="Jarju S."/>
            <person name="Secka A."/>
            <person name="Antonio M."/>
            <person name="Oren A."/>
            <person name="Chaudhuri R.R."/>
            <person name="La Ragione R."/>
            <person name="Hildebrand F."/>
            <person name="Pallen M.J."/>
        </authorList>
    </citation>
    <scope>NUCLEOTIDE SEQUENCE</scope>
    <source>
        <strain evidence="1">ChiGjej1B1-24693</strain>
    </source>
</reference>
<comment type="caution">
    <text evidence="1">The sequence shown here is derived from an EMBL/GenBank/DDBJ whole genome shotgun (WGS) entry which is preliminary data.</text>
</comment>
<dbReference type="AlphaFoldDB" id="A0A9D1GYR7"/>
<dbReference type="Proteomes" id="UP000886842">
    <property type="component" value="Unassembled WGS sequence"/>
</dbReference>
<evidence type="ECO:0000313" key="2">
    <source>
        <dbReference type="Proteomes" id="UP000886842"/>
    </source>
</evidence>
<accession>A0A9D1GYR7</accession>
<organism evidence="1 2">
    <name type="scientific">Candidatus Avipropionibacterium avicola</name>
    <dbReference type="NCBI Taxonomy" id="2840701"/>
    <lineage>
        <taxon>Bacteria</taxon>
        <taxon>Bacillati</taxon>
        <taxon>Actinomycetota</taxon>
        <taxon>Actinomycetes</taxon>
        <taxon>Propionibacteriales</taxon>
        <taxon>Propionibacteriaceae</taxon>
        <taxon>Propionibacteriaceae incertae sedis</taxon>
        <taxon>Candidatus Avipropionibacterium</taxon>
    </lineage>
</organism>
<reference evidence="1" key="1">
    <citation type="submission" date="2020-10" db="EMBL/GenBank/DDBJ databases">
        <authorList>
            <person name="Gilroy R."/>
        </authorList>
    </citation>
    <scope>NUCLEOTIDE SEQUENCE</scope>
    <source>
        <strain evidence="1">ChiGjej1B1-24693</strain>
    </source>
</reference>
<evidence type="ECO:0000313" key="1">
    <source>
        <dbReference type="EMBL" id="HIT74965.1"/>
    </source>
</evidence>
<sequence length="129" mass="14422">MDFHDRYTWAEILFGDRRYTLAAKELESLLADVAAEQTPVRGLGEARQLLARAHFHAAHLVRAEETAREILADNPVDAYAALLLYRSLERQSRHEEAARARTLAAVLGAPGMSWEDDEDTSDASDRATD</sequence>
<dbReference type="Gene3D" id="1.25.40.10">
    <property type="entry name" value="Tetratricopeptide repeat domain"/>
    <property type="match status" value="1"/>
</dbReference>
<evidence type="ECO:0008006" key="3">
    <source>
        <dbReference type="Google" id="ProtNLM"/>
    </source>
</evidence>
<name>A0A9D1GYR7_9ACTN</name>
<proteinExistence type="predicted"/>
<dbReference type="SUPFAM" id="SSF48452">
    <property type="entry name" value="TPR-like"/>
    <property type="match status" value="1"/>
</dbReference>